<dbReference type="EMBL" id="JACXVP010000004">
    <property type="protein sequence ID" value="KAG5612759.1"/>
    <property type="molecule type" value="Genomic_DNA"/>
</dbReference>
<gene>
    <name evidence="1" type="ORF">H5410_024040</name>
</gene>
<organism evidence="1 2">
    <name type="scientific">Solanum commersonii</name>
    <name type="common">Commerson's wild potato</name>
    <name type="synonym">Commerson's nightshade</name>
    <dbReference type="NCBI Taxonomy" id="4109"/>
    <lineage>
        <taxon>Eukaryota</taxon>
        <taxon>Viridiplantae</taxon>
        <taxon>Streptophyta</taxon>
        <taxon>Embryophyta</taxon>
        <taxon>Tracheophyta</taxon>
        <taxon>Spermatophyta</taxon>
        <taxon>Magnoliopsida</taxon>
        <taxon>eudicotyledons</taxon>
        <taxon>Gunneridae</taxon>
        <taxon>Pentapetalae</taxon>
        <taxon>asterids</taxon>
        <taxon>lamiids</taxon>
        <taxon>Solanales</taxon>
        <taxon>Solanaceae</taxon>
        <taxon>Solanoideae</taxon>
        <taxon>Solaneae</taxon>
        <taxon>Solanum</taxon>
    </lineage>
</organism>
<dbReference type="AlphaFoldDB" id="A0A9J5ZKU8"/>
<reference evidence="1 2" key="1">
    <citation type="submission" date="2020-09" db="EMBL/GenBank/DDBJ databases">
        <title>De no assembly of potato wild relative species, Solanum commersonii.</title>
        <authorList>
            <person name="Cho K."/>
        </authorList>
    </citation>
    <scope>NUCLEOTIDE SEQUENCE [LARGE SCALE GENOMIC DNA]</scope>
    <source>
        <strain evidence="1">LZ3.2</strain>
        <tissue evidence="1">Leaf</tissue>
    </source>
</reference>
<evidence type="ECO:0000313" key="2">
    <source>
        <dbReference type="Proteomes" id="UP000824120"/>
    </source>
</evidence>
<accession>A0A9J5ZKU8</accession>
<evidence type="ECO:0000313" key="1">
    <source>
        <dbReference type="EMBL" id="KAG5612759.1"/>
    </source>
</evidence>
<sequence>MTIVKNFAKEERNGDASVSLLFLSSLMGSAVITLPSPELAARRSLVRAAGAAVCRPHWSGGEERKRLAGRS</sequence>
<keyword evidence="2" id="KW-1185">Reference proteome</keyword>
<protein>
    <submittedName>
        <fullName evidence="1">Uncharacterized protein</fullName>
    </submittedName>
</protein>
<name>A0A9J5ZKU8_SOLCO</name>
<feature type="non-terminal residue" evidence="1">
    <location>
        <position position="1"/>
    </location>
</feature>
<proteinExistence type="predicted"/>
<comment type="caution">
    <text evidence="1">The sequence shown here is derived from an EMBL/GenBank/DDBJ whole genome shotgun (WGS) entry which is preliminary data.</text>
</comment>
<dbReference type="Proteomes" id="UP000824120">
    <property type="component" value="Chromosome 4"/>
</dbReference>